<evidence type="ECO:0000313" key="4">
    <source>
        <dbReference type="EMBL" id="ACY13098.1"/>
    </source>
</evidence>
<protein>
    <submittedName>
        <fullName evidence="4">GCN5-related N-acetyltransferase</fullName>
    </submittedName>
</protein>
<dbReference type="eggNOG" id="COG0456">
    <property type="taxonomic scope" value="Bacteria"/>
</dbReference>
<evidence type="ECO:0000259" key="3">
    <source>
        <dbReference type="PROSITE" id="PS51186"/>
    </source>
</evidence>
<dbReference type="KEGG" id="hoh:Hoch_0457"/>
<dbReference type="PANTHER" id="PTHR43877">
    <property type="entry name" value="AMINOALKYLPHOSPHONATE N-ACETYLTRANSFERASE-RELATED-RELATED"/>
    <property type="match status" value="1"/>
</dbReference>
<dbReference type="GO" id="GO:0016747">
    <property type="term" value="F:acyltransferase activity, transferring groups other than amino-acyl groups"/>
    <property type="evidence" value="ECO:0007669"/>
    <property type="project" value="InterPro"/>
</dbReference>
<gene>
    <name evidence="4" type="ordered locus">Hoch_0457</name>
</gene>
<feature type="domain" description="N-acetyltransferase" evidence="3">
    <location>
        <begin position="6"/>
        <end position="169"/>
    </location>
</feature>
<dbReference type="InterPro" id="IPR016181">
    <property type="entry name" value="Acyl_CoA_acyltransferase"/>
</dbReference>
<accession>D0LK64</accession>
<evidence type="ECO:0000256" key="1">
    <source>
        <dbReference type="ARBA" id="ARBA00022679"/>
    </source>
</evidence>
<dbReference type="STRING" id="502025.Hoch_0457"/>
<dbReference type="InterPro" id="IPR000182">
    <property type="entry name" value="GNAT_dom"/>
</dbReference>
<dbReference type="CDD" id="cd04301">
    <property type="entry name" value="NAT_SF"/>
    <property type="match status" value="2"/>
</dbReference>
<dbReference type="PROSITE" id="PS51186">
    <property type="entry name" value="GNAT"/>
    <property type="match status" value="2"/>
</dbReference>
<reference evidence="4 5" key="1">
    <citation type="journal article" date="2010" name="Stand. Genomic Sci.">
        <title>Complete genome sequence of Haliangium ochraceum type strain (SMP-2).</title>
        <authorList>
            <consortium name="US DOE Joint Genome Institute (JGI-PGF)"/>
            <person name="Ivanova N."/>
            <person name="Daum C."/>
            <person name="Lang E."/>
            <person name="Abt B."/>
            <person name="Kopitz M."/>
            <person name="Saunders E."/>
            <person name="Lapidus A."/>
            <person name="Lucas S."/>
            <person name="Glavina Del Rio T."/>
            <person name="Nolan M."/>
            <person name="Tice H."/>
            <person name="Copeland A."/>
            <person name="Cheng J.F."/>
            <person name="Chen F."/>
            <person name="Bruce D."/>
            <person name="Goodwin L."/>
            <person name="Pitluck S."/>
            <person name="Mavromatis K."/>
            <person name="Pati A."/>
            <person name="Mikhailova N."/>
            <person name="Chen A."/>
            <person name="Palaniappan K."/>
            <person name="Land M."/>
            <person name="Hauser L."/>
            <person name="Chang Y.J."/>
            <person name="Jeffries C.D."/>
            <person name="Detter J.C."/>
            <person name="Brettin T."/>
            <person name="Rohde M."/>
            <person name="Goker M."/>
            <person name="Bristow J."/>
            <person name="Markowitz V."/>
            <person name="Eisen J.A."/>
            <person name="Hugenholtz P."/>
            <person name="Kyrpides N.C."/>
            <person name="Klenk H.P."/>
        </authorList>
    </citation>
    <scope>NUCLEOTIDE SEQUENCE [LARGE SCALE GENOMIC DNA]</scope>
    <source>
        <strain evidence="5">DSM 14365 / CIP 107738 / JCM 11303 / AJ 13395 / SMP-2</strain>
    </source>
</reference>
<dbReference type="HOGENOM" id="CLU_896217_0_0_7"/>
<proteinExistence type="predicted"/>
<sequence>MTQSIPEIRPYRSDDADAVVAFFKRAVDGDGSIPVLDRAMWDAFVEHPSCCAGEDFALAFVDDELAGLLTSVRTDRVRSLRILVHPDYRRRGIASALLARARDQDADDGAAPGSDDEIVLRAACPDTWTAAIPFYEAHGFTAAHRELFMIWHGVRLDERVAVPEGYALRPVEAADHARLTALHNQAYRDAYDYHPLSLEDFRHALAQHDSQLTLAEREGELAGFVHFTHARGGPGYIDSLVVDVDHRGTGLGRCLLVHAMRELLDAGRDPLGLTVATDNAAALHLYNALGFEGMGQSIMLAAPRSAVVGL</sequence>
<dbReference type="AlphaFoldDB" id="D0LK64"/>
<dbReference type="RefSeq" id="WP_012825725.1">
    <property type="nucleotide sequence ID" value="NC_013440.1"/>
</dbReference>
<dbReference type="Pfam" id="PF13508">
    <property type="entry name" value="Acetyltransf_7"/>
    <property type="match status" value="1"/>
</dbReference>
<evidence type="ECO:0000313" key="5">
    <source>
        <dbReference type="Proteomes" id="UP000001880"/>
    </source>
</evidence>
<organism evidence="4 5">
    <name type="scientific">Haliangium ochraceum (strain DSM 14365 / JCM 11303 / SMP-2)</name>
    <dbReference type="NCBI Taxonomy" id="502025"/>
    <lineage>
        <taxon>Bacteria</taxon>
        <taxon>Pseudomonadati</taxon>
        <taxon>Myxococcota</taxon>
        <taxon>Polyangia</taxon>
        <taxon>Haliangiales</taxon>
        <taxon>Kofleriaceae</taxon>
        <taxon>Haliangium</taxon>
    </lineage>
</organism>
<dbReference type="EMBL" id="CP001804">
    <property type="protein sequence ID" value="ACY13098.1"/>
    <property type="molecule type" value="Genomic_DNA"/>
</dbReference>
<dbReference type="Pfam" id="PF00583">
    <property type="entry name" value="Acetyltransf_1"/>
    <property type="match status" value="1"/>
</dbReference>
<dbReference type="Gene3D" id="3.40.630.30">
    <property type="match status" value="1"/>
</dbReference>
<name>D0LK64_HALO1</name>
<dbReference type="Proteomes" id="UP000001880">
    <property type="component" value="Chromosome"/>
</dbReference>
<feature type="domain" description="N-acetyltransferase" evidence="3">
    <location>
        <begin position="166"/>
        <end position="310"/>
    </location>
</feature>
<dbReference type="PANTHER" id="PTHR43877:SF2">
    <property type="entry name" value="AMINOALKYLPHOSPHONATE N-ACETYLTRANSFERASE-RELATED"/>
    <property type="match status" value="1"/>
</dbReference>
<keyword evidence="1 4" id="KW-0808">Transferase</keyword>
<evidence type="ECO:0000256" key="2">
    <source>
        <dbReference type="ARBA" id="ARBA00023315"/>
    </source>
</evidence>
<dbReference type="InterPro" id="IPR050832">
    <property type="entry name" value="Bact_Acetyltransf"/>
</dbReference>
<keyword evidence="5" id="KW-1185">Reference proteome</keyword>
<dbReference type="SUPFAM" id="SSF55729">
    <property type="entry name" value="Acyl-CoA N-acyltransferases (Nat)"/>
    <property type="match status" value="2"/>
</dbReference>
<keyword evidence="2" id="KW-0012">Acyltransferase</keyword>